<keyword evidence="1" id="KW-1133">Transmembrane helix</keyword>
<keyword evidence="1" id="KW-0472">Membrane</keyword>
<name>A0A363P063_9SPHI</name>
<comment type="caution">
    <text evidence="2">The sequence shown here is derived from an EMBL/GenBank/DDBJ whole genome shotgun (WGS) entry which is preliminary data.</text>
</comment>
<dbReference type="EMBL" id="QCXX01000001">
    <property type="protein sequence ID" value="PUV26465.1"/>
    <property type="molecule type" value="Genomic_DNA"/>
</dbReference>
<sequence>MELDQLKYKMQKISIGGQMEETLLSENTIEKIKLQKSAGLLDLIDQNLKKNMQYRSVLVIFCIGVFLYFYDSAFWGYYFIVGTLAEAGMMYNAYKLRKNIHQVYLADLPLSDRFKNIQGLISAYLRFYNLMGITLCFLLTIALSLKNTHTFNVGSIFDTTVLFRLAVFGFIFYFLHRYSFKKFAKPHQDMLVDLQYYIAELTELTPEDPDHSADKANSF</sequence>
<feature type="transmembrane region" description="Helical" evidence="1">
    <location>
        <begin position="123"/>
        <end position="145"/>
    </location>
</feature>
<evidence type="ECO:0000313" key="3">
    <source>
        <dbReference type="Proteomes" id="UP000250831"/>
    </source>
</evidence>
<protein>
    <submittedName>
        <fullName evidence="2">Uncharacterized protein</fullName>
    </submittedName>
</protein>
<dbReference type="AlphaFoldDB" id="A0A363P063"/>
<reference evidence="2 3" key="1">
    <citation type="submission" date="2018-04" db="EMBL/GenBank/DDBJ databases">
        <title>Sphingobacterium sp. M46 Genome.</title>
        <authorList>
            <person name="Cheng J."/>
            <person name="Li Y."/>
        </authorList>
    </citation>
    <scope>NUCLEOTIDE SEQUENCE [LARGE SCALE GENOMIC DNA]</scope>
    <source>
        <strain evidence="2 3">M46</strain>
    </source>
</reference>
<feature type="transmembrane region" description="Helical" evidence="1">
    <location>
        <begin position="151"/>
        <end position="175"/>
    </location>
</feature>
<feature type="transmembrane region" description="Helical" evidence="1">
    <location>
        <begin position="76"/>
        <end position="94"/>
    </location>
</feature>
<organism evidence="2 3">
    <name type="scientific">Sphingobacterium athyrii</name>
    <dbReference type="NCBI Taxonomy" id="2152717"/>
    <lineage>
        <taxon>Bacteria</taxon>
        <taxon>Pseudomonadati</taxon>
        <taxon>Bacteroidota</taxon>
        <taxon>Sphingobacteriia</taxon>
        <taxon>Sphingobacteriales</taxon>
        <taxon>Sphingobacteriaceae</taxon>
        <taxon>Sphingobacterium</taxon>
    </lineage>
</organism>
<proteinExistence type="predicted"/>
<dbReference type="Proteomes" id="UP000250831">
    <property type="component" value="Unassembled WGS sequence"/>
</dbReference>
<gene>
    <name evidence="2" type="ORF">DCO56_05860</name>
</gene>
<dbReference type="RefSeq" id="WP_108632757.1">
    <property type="nucleotide sequence ID" value="NZ_QCXX01000001.1"/>
</dbReference>
<keyword evidence="3" id="KW-1185">Reference proteome</keyword>
<keyword evidence="1" id="KW-0812">Transmembrane</keyword>
<accession>A0A363P063</accession>
<feature type="transmembrane region" description="Helical" evidence="1">
    <location>
        <begin position="52"/>
        <end position="70"/>
    </location>
</feature>
<evidence type="ECO:0000313" key="2">
    <source>
        <dbReference type="EMBL" id="PUV26465.1"/>
    </source>
</evidence>
<evidence type="ECO:0000256" key="1">
    <source>
        <dbReference type="SAM" id="Phobius"/>
    </source>
</evidence>
<dbReference type="OrthoDB" id="708912at2"/>